<evidence type="ECO:0000256" key="3">
    <source>
        <dbReference type="ARBA" id="ARBA00022695"/>
    </source>
</evidence>
<dbReference type="Proteomes" id="UP000054047">
    <property type="component" value="Unassembled WGS sequence"/>
</dbReference>
<keyword evidence="4" id="KW-0540">Nuclease</keyword>
<dbReference type="InterPro" id="IPR047187">
    <property type="entry name" value="SF1_C_Upf1"/>
</dbReference>
<proteinExistence type="predicted"/>
<keyword evidence="7" id="KW-0695">RNA-directed DNA polymerase</keyword>
<dbReference type="Gene3D" id="3.10.10.10">
    <property type="entry name" value="HIV Type 1 Reverse Transcriptase, subunit A, domain 1"/>
    <property type="match status" value="1"/>
</dbReference>
<feature type="compositionally biased region" description="Low complexity" evidence="8">
    <location>
        <begin position="1114"/>
        <end position="1126"/>
    </location>
</feature>
<dbReference type="GO" id="GO:0003676">
    <property type="term" value="F:nucleic acid binding"/>
    <property type="evidence" value="ECO:0007669"/>
    <property type="project" value="InterPro"/>
</dbReference>
<dbReference type="InterPro" id="IPR012337">
    <property type="entry name" value="RNaseH-like_sf"/>
</dbReference>
<dbReference type="Pfam" id="PF17917">
    <property type="entry name" value="RT_RNaseH"/>
    <property type="match status" value="1"/>
</dbReference>
<evidence type="ECO:0000256" key="7">
    <source>
        <dbReference type="ARBA" id="ARBA00022918"/>
    </source>
</evidence>
<accession>A0A0C2GAX5</accession>
<name>A0A0C2GAX5_9BILA</name>
<dbReference type="InterPro" id="IPR001584">
    <property type="entry name" value="Integrase_cat-core"/>
</dbReference>
<dbReference type="SUPFAM" id="SSF56672">
    <property type="entry name" value="DNA/RNA polymerases"/>
    <property type="match status" value="1"/>
</dbReference>
<evidence type="ECO:0000313" key="10">
    <source>
        <dbReference type="EMBL" id="KIH56049.1"/>
    </source>
</evidence>
<protein>
    <recommendedName>
        <fullName evidence="1">RNA-directed DNA polymerase</fullName>
        <ecNumber evidence="1">2.7.7.49</ecNumber>
    </recommendedName>
</protein>
<dbReference type="InterPro" id="IPR027417">
    <property type="entry name" value="P-loop_NTPase"/>
</dbReference>
<evidence type="ECO:0000256" key="8">
    <source>
        <dbReference type="SAM" id="MobiDB-lite"/>
    </source>
</evidence>
<dbReference type="InterPro" id="IPR050951">
    <property type="entry name" value="Retrovirus_Pol_polyprotein"/>
</dbReference>
<feature type="region of interest" description="Disordered" evidence="8">
    <location>
        <begin position="1050"/>
        <end position="1177"/>
    </location>
</feature>
<gene>
    <name evidence="10" type="ORF">ANCDUO_13776</name>
</gene>
<dbReference type="InterPro" id="IPR041588">
    <property type="entry name" value="Integrase_H2C2"/>
</dbReference>
<dbReference type="InterPro" id="IPR041679">
    <property type="entry name" value="DNA2/NAM7-like_C"/>
</dbReference>
<dbReference type="Gene3D" id="3.10.20.370">
    <property type="match status" value="1"/>
</dbReference>
<dbReference type="Gene3D" id="3.40.50.300">
    <property type="entry name" value="P-loop containing nucleotide triphosphate hydrolases"/>
    <property type="match status" value="2"/>
</dbReference>
<evidence type="ECO:0000256" key="4">
    <source>
        <dbReference type="ARBA" id="ARBA00022722"/>
    </source>
</evidence>
<dbReference type="GO" id="GO:0042575">
    <property type="term" value="C:DNA polymerase complex"/>
    <property type="evidence" value="ECO:0007669"/>
    <property type="project" value="UniProtKB-ARBA"/>
</dbReference>
<dbReference type="Pfam" id="PF17921">
    <property type="entry name" value="Integrase_H2C2"/>
    <property type="match status" value="1"/>
</dbReference>
<dbReference type="PROSITE" id="PS50994">
    <property type="entry name" value="INTEGRASE"/>
    <property type="match status" value="1"/>
</dbReference>
<dbReference type="PANTHER" id="PTHR37984:SF5">
    <property type="entry name" value="PROTEIN NYNRIN-LIKE"/>
    <property type="match status" value="1"/>
</dbReference>
<keyword evidence="3" id="KW-0548">Nucleotidyltransferase</keyword>
<dbReference type="InterPro" id="IPR036397">
    <property type="entry name" value="RNaseH_sf"/>
</dbReference>
<evidence type="ECO:0000313" key="11">
    <source>
        <dbReference type="Proteomes" id="UP000054047"/>
    </source>
</evidence>
<evidence type="ECO:0000259" key="9">
    <source>
        <dbReference type="PROSITE" id="PS50994"/>
    </source>
</evidence>
<dbReference type="GO" id="GO:0015074">
    <property type="term" value="P:DNA integration"/>
    <property type="evidence" value="ECO:0007669"/>
    <property type="project" value="InterPro"/>
</dbReference>
<dbReference type="GO" id="GO:0004386">
    <property type="term" value="F:helicase activity"/>
    <property type="evidence" value="ECO:0007669"/>
    <property type="project" value="InterPro"/>
</dbReference>
<evidence type="ECO:0000256" key="2">
    <source>
        <dbReference type="ARBA" id="ARBA00022679"/>
    </source>
</evidence>
<dbReference type="InterPro" id="IPR041677">
    <property type="entry name" value="DNA2/NAM7_AAA_11"/>
</dbReference>
<dbReference type="Gene3D" id="1.10.340.70">
    <property type="match status" value="1"/>
</dbReference>
<dbReference type="SUPFAM" id="SSF53098">
    <property type="entry name" value="Ribonuclease H-like"/>
    <property type="match status" value="1"/>
</dbReference>
<dbReference type="Gene3D" id="3.30.70.270">
    <property type="match status" value="2"/>
</dbReference>
<dbReference type="Pfam" id="PF13087">
    <property type="entry name" value="AAA_12"/>
    <property type="match status" value="1"/>
</dbReference>
<evidence type="ECO:0000256" key="5">
    <source>
        <dbReference type="ARBA" id="ARBA00022759"/>
    </source>
</evidence>
<dbReference type="InterPro" id="IPR043502">
    <property type="entry name" value="DNA/RNA_pol_sf"/>
</dbReference>
<dbReference type="CDD" id="cd01647">
    <property type="entry name" value="RT_LTR"/>
    <property type="match status" value="1"/>
</dbReference>
<feature type="domain" description="Integrase catalytic" evidence="9">
    <location>
        <begin position="664"/>
        <end position="829"/>
    </location>
</feature>
<dbReference type="SUPFAM" id="SSF52540">
    <property type="entry name" value="P-loop containing nucleoside triphosphate hydrolases"/>
    <property type="match status" value="1"/>
</dbReference>
<dbReference type="EMBL" id="KN736347">
    <property type="protein sequence ID" value="KIH56049.1"/>
    <property type="molecule type" value="Genomic_DNA"/>
</dbReference>
<dbReference type="GO" id="GO:0004519">
    <property type="term" value="F:endonuclease activity"/>
    <property type="evidence" value="ECO:0007669"/>
    <property type="project" value="UniProtKB-KW"/>
</dbReference>
<dbReference type="FunFam" id="3.30.70.270:FF:000020">
    <property type="entry name" value="Transposon Tf2-6 polyprotein-like Protein"/>
    <property type="match status" value="1"/>
</dbReference>
<dbReference type="PANTHER" id="PTHR37984">
    <property type="entry name" value="PROTEIN CBG26694"/>
    <property type="match status" value="1"/>
</dbReference>
<keyword evidence="6" id="KW-0378">Hydrolase</keyword>
<dbReference type="InterPro" id="IPR041373">
    <property type="entry name" value="RT_RNaseH"/>
</dbReference>
<sequence length="1825" mass="203562">MAPPHDSSTFVVDLSRAEVTDLQRQQLRELFSEFADRISTSSYDLGSYDHTIITIRTTTETPPTRYRPTRIPTRFQKELDEHINKLLKSGRIVESDTPWVHNTVLVKKKDGSLRVCLDFRPLNAVTIPDRYPLPRIEDLLEKVAGHRFYTSFDLASGYMQLLLSPESQRKCGWATHRGIYQFVYLPFGLRNAGAYFCRAMSRILTGLDDNCLAYLDDIIVFDKDFDSHLLSLKKVLERFRIFNIKVSGKKLTSIAQSKITFLGHEISGTFYAPAERNIRAIREMPIPTTTKGVKSFLGMANFFRKFIQGFAATAAPLYELCKKNVAFKWGPAEEGAFAKLKEALTSRPCLVFPQDKEFVLHTDGSKVAVGAALLQQQDNSNALAAVGYFSKTLSASQQKWSPTHIELFAMISALRFFRTTIYGNRTRIFSDHKPLTFLLRHGKTHDNLARWAVELQSYDIVIEYLKGSSNVVADHLSRNTNPENQFRDDSPASDDLVEFPRCLAHHPAGPMHTCSPPHTPSGAIRIRPYDILIEQKQDPFCSTVMHLLETGAFPSNAGIDDRDHYLEFASKCVIKKNGCLYFCEPKKDPPNQHYDTIVVPSKLREAICLALHSSPTAGGHFSWKKTLAKVARRFYWPSMKEDIFKFVRSCELCQRKRPHPTNRENLIPVLCNTVFSKVYLDLSGPYHSSARSNKYIMCLIDHFTKYVITAALPDCTALTVAHSIMTECILKFGAMTELVTDNASYLKGELLSELGRLLRIDRYFTTPYHHEGNGVCERVFATFQEMLRTYINANQLDWDLFLPACTFAYNTTIHSSTNESPFFLVFGRDPVLNIDLLIKHQTQRHVPLDDDAAFYKEALISALHSAWTAAAEYNRKKSQAMKKQYDKGGLAPLAIQVGDRVFLRDLAPKPGLSHKLCFPWLGQFRVIAVNPPHLTIVSITAPQSKPRQVHMNQVKKCFTLAGPVFTSPWHPAAEQAALENIEATPVELVGYCHKIASPVTVNMADNDSTPVVDVKPASTATTTHPATPLQADAQSFDTLIKQDPDTILPAGVPLTPATHSGLPAPTPIHGIALTDDAPISSTAPTAPYPGEARPQSSRTAVHSTDTGKPDDAPSSSRSHSQGASSSFTAFRSPATPSGSQPAADNEPLLRPAKRERRAPPPRCNILPQPAHPPQLDHTPDNYWNHLMPHHPWACYITPLPEWTDLSNDNVTSALPKNRPVDVWVEHSSTVGRTVIRQTRFSFTSRALDVQLQTTITCHRSIQRAVERHSRINGNRRVVNICVKLARAPTGTDPVYELLSNEELFSELSATRSCRANDVLNTVYGNARYAPQRRQVPYPPLPRSVVLGSNTFRLRPDQVNALEMGSEDHPVLAIQAAYGTGKTVVGALLAARMANPGHIVVATATTNTAVAQFTDTLLKLSEFRRLHILRFVSDSALADGAPTTDVDLHVILKGLSTNYSGQLKPGEQSLCDTYTRGRELIETMIFRPDRTLALTDEERDEYRIAEQEISEATEEAVAIMFRVRRPSVVCMTTASLLNATSRSGIFKAHMLACHIIIGDEASQIPEPAFVAMAARFPYARHVYIGDINQLEPHVRCPRSSRAALFGAKGVMELLVRKGVPLAPLTTTFRMHPELNDLPNRLFYEGSLVSGTDAADRRLLLESCRTPNPCVPFVFVDTVGTSHRSPSGSHFNEGEAQTCRDIVQALTAREVPASSIAVITFYKDQFRCMEQYATQQGIGLYTVDSVQGREADIVILLTTRTDIEPASGKFLDDKLRLNVAITRCRHGQFVLGCVDALEKLPVWGRLLQWARERDVIVTTATLPDLFD</sequence>
<keyword evidence="11" id="KW-1185">Reference proteome</keyword>
<dbReference type="CDD" id="cd09274">
    <property type="entry name" value="RNase_HI_RT_Ty3"/>
    <property type="match status" value="1"/>
</dbReference>
<dbReference type="Pfam" id="PF13086">
    <property type="entry name" value="AAA_11"/>
    <property type="match status" value="1"/>
</dbReference>
<feature type="compositionally biased region" description="Polar residues" evidence="8">
    <location>
        <begin position="1094"/>
        <end position="1104"/>
    </location>
</feature>
<evidence type="ECO:0000256" key="1">
    <source>
        <dbReference type="ARBA" id="ARBA00012493"/>
    </source>
</evidence>
<dbReference type="EC" id="2.7.7.49" evidence="1"/>
<reference evidence="10 11" key="1">
    <citation type="submission" date="2013-12" db="EMBL/GenBank/DDBJ databases">
        <title>Draft genome of the parsitic nematode Ancylostoma duodenale.</title>
        <authorList>
            <person name="Mitreva M."/>
        </authorList>
    </citation>
    <scope>NUCLEOTIDE SEQUENCE [LARGE SCALE GENOMIC DNA]</scope>
    <source>
        <strain evidence="10 11">Zhejiang</strain>
    </source>
</reference>
<keyword evidence="2" id="KW-0808">Transferase</keyword>
<dbReference type="InterPro" id="IPR043128">
    <property type="entry name" value="Rev_trsase/Diguanyl_cyclase"/>
</dbReference>
<evidence type="ECO:0000256" key="6">
    <source>
        <dbReference type="ARBA" id="ARBA00022801"/>
    </source>
</evidence>
<dbReference type="GO" id="GO:0016787">
    <property type="term" value="F:hydrolase activity"/>
    <property type="evidence" value="ECO:0007669"/>
    <property type="project" value="UniProtKB-KW"/>
</dbReference>
<dbReference type="Gene3D" id="3.30.420.10">
    <property type="entry name" value="Ribonuclease H-like superfamily/Ribonuclease H"/>
    <property type="match status" value="1"/>
</dbReference>
<dbReference type="FunFam" id="1.10.340.70:FF:000001">
    <property type="entry name" value="Retrovirus-related Pol polyprotein from transposon gypsy-like Protein"/>
    <property type="match status" value="1"/>
</dbReference>
<dbReference type="GO" id="GO:0003964">
    <property type="term" value="F:RNA-directed DNA polymerase activity"/>
    <property type="evidence" value="ECO:0007669"/>
    <property type="project" value="UniProtKB-KW"/>
</dbReference>
<dbReference type="InterPro" id="IPR000477">
    <property type="entry name" value="RT_dom"/>
</dbReference>
<dbReference type="CDD" id="cd18808">
    <property type="entry name" value="SF1_C_Upf1"/>
    <property type="match status" value="1"/>
</dbReference>
<dbReference type="OrthoDB" id="5870259at2759"/>
<organism evidence="10 11">
    <name type="scientific">Ancylostoma duodenale</name>
    <dbReference type="NCBI Taxonomy" id="51022"/>
    <lineage>
        <taxon>Eukaryota</taxon>
        <taxon>Metazoa</taxon>
        <taxon>Ecdysozoa</taxon>
        <taxon>Nematoda</taxon>
        <taxon>Chromadorea</taxon>
        <taxon>Rhabditida</taxon>
        <taxon>Rhabditina</taxon>
        <taxon>Rhabditomorpha</taxon>
        <taxon>Strongyloidea</taxon>
        <taxon>Ancylostomatidae</taxon>
        <taxon>Ancylostomatinae</taxon>
        <taxon>Ancylostoma</taxon>
    </lineage>
</organism>
<dbReference type="Pfam" id="PF00078">
    <property type="entry name" value="RVT_1"/>
    <property type="match status" value="1"/>
</dbReference>
<keyword evidence="5" id="KW-0255">Endonuclease</keyword>